<evidence type="ECO:0000313" key="2">
    <source>
        <dbReference type="EMBL" id="KXF79069.1"/>
    </source>
</evidence>
<organism evidence="2 3">
    <name type="scientific">Paramesorhizobium deserti</name>
    <dbReference type="NCBI Taxonomy" id="1494590"/>
    <lineage>
        <taxon>Bacteria</taxon>
        <taxon>Pseudomonadati</taxon>
        <taxon>Pseudomonadota</taxon>
        <taxon>Alphaproteobacteria</taxon>
        <taxon>Hyphomicrobiales</taxon>
        <taxon>Phyllobacteriaceae</taxon>
        <taxon>Paramesorhizobium</taxon>
    </lineage>
</organism>
<dbReference type="OrthoDB" id="2274384at2"/>
<feature type="domain" description="Xylose isomerase-like TIM barrel" evidence="1">
    <location>
        <begin position="26"/>
        <end position="277"/>
    </location>
</feature>
<comment type="caution">
    <text evidence="2">The sequence shown here is derived from an EMBL/GenBank/DDBJ whole genome shotgun (WGS) entry which is preliminary data.</text>
</comment>
<proteinExistence type="predicted"/>
<dbReference type="PANTHER" id="PTHR12110">
    <property type="entry name" value="HYDROXYPYRUVATE ISOMERASE"/>
    <property type="match status" value="1"/>
</dbReference>
<dbReference type="RefSeq" id="WP_068880342.1">
    <property type="nucleotide sequence ID" value="NZ_LNTU01000001.1"/>
</dbReference>
<dbReference type="EMBL" id="LNTU01000001">
    <property type="protein sequence ID" value="KXF79069.1"/>
    <property type="molecule type" value="Genomic_DNA"/>
</dbReference>
<gene>
    <name evidence="2" type="ORF">ATN84_04880</name>
</gene>
<dbReference type="PANTHER" id="PTHR12110:SF48">
    <property type="entry name" value="BLL3656 PROTEIN"/>
    <property type="match status" value="1"/>
</dbReference>
<dbReference type="SUPFAM" id="SSF51658">
    <property type="entry name" value="Xylose isomerase-like"/>
    <property type="match status" value="1"/>
</dbReference>
<dbReference type="InterPro" id="IPR036237">
    <property type="entry name" value="Xyl_isomerase-like_sf"/>
</dbReference>
<name>A0A135I0V3_9HYPH</name>
<protein>
    <submittedName>
        <fullName evidence="2">Xylose isomerase</fullName>
    </submittedName>
</protein>
<evidence type="ECO:0000259" key="1">
    <source>
        <dbReference type="Pfam" id="PF01261"/>
    </source>
</evidence>
<dbReference type="Proteomes" id="UP000070107">
    <property type="component" value="Unassembled WGS sequence"/>
</dbReference>
<keyword evidence="3" id="KW-1185">Reference proteome</keyword>
<evidence type="ECO:0000313" key="3">
    <source>
        <dbReference type="Proteomes" id="UP000070107"/>
    </source>
</evidence>
<dbReference type="Pfam" id="PF01261">
    <property type="entry name" value="AP_endonuc_2"/>
    <property type="match status" value="1"/>
</dbReference>
<accession>A0A135I0V3</accession>
<sequence length="284" mass="30960">MTDRSAPPRFALNHMTVPGLDMAGLFALARRLGMNEVEIRNDLMEDGSPGKGDIRTVPADEARRLADEAGVTIISINALQRFNEWTPARAAEAAELADYARASGAKALVLVPVNDGTGQADGERQRNLREALEQLKPILAERGLIGLVEPLGFEICSLRSKREAAEAIADVAGENVFRLVHDTFHHTLAGEDAFFPELIGLVHISGVADPALTYAEMRDAHRVLVNEKDRLDNTAQIRTLLAGGYDGPLSFEPFAQEVHDLKEPEREITASMAFIRRSFAKAAA</sequence>
<dbReference type="Gene3D" id="3.20.20.150">
    <property type="entry name" value="Divalent-metal-dependent TIM barrel enzymes"/>
    <property type="match status" value="1"/>
</dbReference>
<dbReference type="GO" id="GO:0016853">
    <property type="term" value="F:isomerase activity"/>
    <property type="evidence" value="ECO:0007669"/>
    <property type="project" value="UniProtKB-KW"/>
</dbReference>
<dbReference type="STRING" id="1494590.ATN84_04880"/>
<dbReference type="InterPro" id="IPR014621">
    <property type="entry name" value="UCP036778_sugar_epimerase"/>
</dbReference>
<dbReference type="InterPro" id="IPR013022">
    <property type="entry name" value="Xyl_isomerase-like_TIM-brl"/>
</dbReference>
<keyword evidence="2" id="KW-0413">Isomerase</keyword>
<dbReference type="InterPro" id="IPR050312">
    <property type="entry name" value="IolE/XylAMocC-like"/>
</dbReference>
<dbReference type="PIRSF" id="PIRSF036778">
    <property type="entry name" value="UCP036778"/>
    <property type="match status" value="1"/>
</dbReference>
<dbReference type="AlphaFoldDB" id="A0A135I0V3"/>
<reference evidence="2 3" key="1">
    <citation type="submission" date="2015-11" db="EMBL/GenBank/DDBJ databases">
        <title>Draft genome sequence of Paramesorhizobium deserti A-3-E, a strain highly resistant to diverse beta-lactam antibiotics.</title>
        <authorList>
            <person name="Lv R."/>
            <person name="Yang X."/>
            <person name="Fang N."/>
            <person name="Guo J."/>
            <person name="Luo X."/>
            <person name="Peng F."/>
            <person name="Yang R."/>
            <person name="Cui Y."/>
            <person name="Fang C."/>
            <person name="Song Y."/>
        </authorList>
    </citation>
    <scope>NUCLEOTIDE SEQUENCE [LARGE SCALE GENOMIC DNA]</scope>
    <source>
        <strain evidence="2 3">A-3-E</strain>
    </source>
</reference>